<reference evidence="1 2" key="1">
    <citation type="submission" date="2019-04" db="EMBL/GenBank/DDBJ databases">
        <authorList>
            <person name="Embree M."/>
            <person name="Gaffney J.R."/>
        </authorList>
    </citation>
    <scope>NUCLEOTIDE SEQUENCE [LARGE SCALE GENOMIC DNA]</scope>
    <source>
        <strain evidence="1 2">JE7A12</strain>
    </source>
</reference>
<evidence type="ECO:0000313" key="2">
    <source>
        <dbReference type="Proteomes" id="UP000301475"/>
    </source>
</evidence>
<dbReference type="RefSeq" id="WP_138155972.1">
    <property type="nucleotide sequence ID" value="NZ_CP039381.1"/>
</dbReference>
<proteinExistence type="predicted"/>
<dbReference type="OrthoDB" id="1722540at2"/>
<organism evidence="1 2">
    <name type="scientific">Ruminococcus bovis</name>
    <dbReference type="NCBI Taxonomy" id="2564099"/>
    <lineage>
        <taxon>Bacteria</taxon>
        <taxon>Bacillati</taxon>
        <taxon>Bacillota</taxon>
        <taxon>Clostridia</taxon>
        <taxon>Eubacteriales</taxon>
        <taxon>Oscillospiraceae</taxon>
        <taxon>Ruminococcus</taxon>
    </lineage>
</organism>
<name>A0A4P8XU53_9FIRM</name>
<dbReference type="InterPro" id="IPR043740">
    <property type="entry name" value="DUF5685"/>
</dbReference>
<evidence type="ECO:0000313" key="1">
    <source>
        <dbReference type="EMBL" id="QCT05864.1"/>
    </source>
</evidence>
<sequence length="289" mass="33312">MFGYVTIYKDELLVREFNEYKSIYCGLCRTLGKEYSKLSRFILSYDCTFYALLLLSLNGECPGYEKKMCRCNPLKKCTYIKNGEDALSKASALSVVSVYFKIVDNISDSKGIKKLAYKFLKPIAKKWANKAKEKYPYIYNAVETMSKEQFKVESMDNAQLDMSADPTAKMLKSVLSYGEQDKSRKLILETMGYNLGRWIYLMDAADDLEEDREKNNYNPFLLMNYNGEQNFKNYISQILNQSLAQAYNAFELLDITLYKGIIDNILLKGLAQKQRAVLFSEEKNGNKSV</sequence>
<dbReference type="KEGG" id="ruj:E5Z56_00110"/>
<dbReference type="AlphaFoldDB" id="A0A4P8XU53"/>
<keyword evidence="2" id="KW-1185">Reference proteome</keyword>
<dbReference type="Pfam" id="PF18937">
    <property type="entry name" value="DUF5685"/>
    <property type="match status" value="1"/>
</dbReference>
<dbReference type="EMBL" id="CP039381">
    <property type="protein sequence ID" value="QCT05864.1"/>
    <property type="molecule type" value="Genomic_DNA"/>
</dbReference>
<dbReference type="Proteomes" id="UP000301475">
    <property type="component" value="Chromosome"/>
</dbReference>
<accession>A0A4P8XU53</accession>
<gene>
    <name evidence="1" type="ORF">E5Z56_00110</name>
</gene>
<protein>
    <submittedName>
        <fullName evidence="1">Uncharacterized protein</fullName>
    </submittedName>
</protein>